<protein>
    <recommendedName>
        <fullName evidence="1">DUF5648 domain-containing protein</fullName>
    </recommendedName>
</protein>
<comment type="caution">
    <text evidence="2">The sequence shown here is derived from an EMBL/GenBank/DDBJ whole genome shotgun (WGS) entry which is preliminary data.</text>
</comment>
<feature type="domain" description="DUF5648" evidence="1">
    <location>
        <begin position="25"/>
        <end position="105"/>
    </location>
</feature>
<accession>A0A0F9XC64</accession>
<evidence type="ECO:0000313" key="3">
    <source>
        <dbReference type="Proteomes" id="UP000034112"/>
    </source>
</evidence>
<reference evidence="3" key="1">
    <citation type="journal article" date="2015" name="Genome Announc.">
        <title>Draft whole-genome sequence of the biocontrol agent Trichoderma harzianum T6776.</title>
        <authorList>
            <person name="Baroncelli R."/>
            <person name="Piaggeschi G."/>
            <person name="Fiorini L."/>
            <person name="Bertolini E."/>
            <person name="Zapparata A."/>
            <person name="Pe M.E."/>
            <person name="Sarrocco S."/>
            <person name="Vannacci G."/>
        </authorList>
    </citation>
    <scope>NUCLEOTIDE SEQUENCE [LARGE SCALE GENOMIC DNA]</scope>
    <source>
        <strain evidence="3">T6776</strain>
    </source>
</reference>
<dbReference type="OMA" id="PANGYER"/>
<dbReference type="InterPro" id="IPR043708">
    <property type="entry name" value="DUF5648"/>
</dbReference>
<dbReference type="AlphaFoldDB" id="A0A0F9XC64"/>
<dbReference type="Pfam" id="PF18885">
    <property type="entry name" value="DUF5648"/>
    <property type="match status" value="1"/>
</dbReference>
<evidence type="ECO:0000259" key="1">
    <source>
        <dbReference type="Pfam" id="PF18885"/>
    </source>
</evidence>
<dbReference type="OrthoDB" id="9971254at2759"/>
<dbReference type="EMBL" id="JOKZ01000162">
    <property type="protein sequence ID" value="KKP02175.1"/>
    <property type="molecule type" value="Genomic_DNA"/>
</dbReference>
<sequence length="293" mass="32557">MCHGDEKKPGEAAQRAPIDIPYQGLVFTEHKDNLIPIYHWKNKTDGHFYASDPISAITLEAMEGYNKSGIAWYIYSKRQDDTKTLPLVRWYDPTKGIYRYTISEAGLLPPAPECKRQAILGYIPIQGNNVIPPPGTIPIPLPVLLPTGLFTFDSAFTDEDRYQILRGHQTGYDRAGVCGSLTAEQARKVRELYWVQIHHGIDTNPKHNASTIPGSRFIDVNTTNLLPLSNDEIAQTLLHEMLHCAGYTHPQKTATDAPYDGGAYYQSVPLQGEICIAGKQSLTGPAENRPCPV</sequence>
<proteinExistence type="predicted"/>
<gene>
    <name evidence="2" type="ORF">THAR02_05722</name>
</gene>
<dbReference type="Proteomes" id="UP000034112">
    <property type="component" value="Unassembled WGS sequence"/>
</dbReference>
<name>A0A0F9XC64_TRIHA</name>
<evidence type="ECO:0000313" key="2">
    <source>
        <dbReference type="EMBL" id="KKP02175.1"/>
    </source>
</evidence>
<organism evidence="2 3">
    <name type="scientific">Trichoderma harzianum</name>
    <name type="common">Hypocrea lixii</name>
    <dbReference type="NCBI Taxonomy" id="5544"/>
    <lineage>
        <taxon>Eukaryota</taxon>
        <taxon>Fungi</taxon>
        <taxon>Dikarya</taxon>
        <taxon>Ascomycota</taxon>
        <taxon>Pezizomycotina</taxon>
        <taxon>Sordariomycetes</taxon>
        <taxon>Hypocreomycetidae</taxon>
        <taxon>Hypocreales</taxon>
        <taxon>Hypocreaceae</taxon>
        <taxon>Trichoderma</taxon>
    </lineage>
</organism>